<proteinExistence type="predicted"/>
<evidence type="ECO:0000313" key="4">
    <source>
        <dbReference type="Proteomes" id="UP000320762"/>
    </source>
</evidence>
<dbReference type="AlphaFoldDB" id="A0A550CXX4"/>
<keyword evidence="1" id="KW-0597">Phosphoprotein</keyword>
<comment type="caution">
    <text evidence="3">The sequence shown here is derived from an EMBL/GenBank/DDBJ whole genome shotgun (WGS) entry which is preliminary data.</text>
</comment>
<accession>A0A550CXX4</accession>
<evidence type="ECO:0000313" key="3">
    <source>
        <dbReference type="EMBL" id="TRM69650.1"/>
    </source>
</evidence>
<keyword evidence="4" id="KW-1185">Reference proteome</keyword>
<evidence type="ECO:0008006" key="5">
    <source>
        <dbReference type="Google" id="ProtNLM"/>
    </source>
</evidence>
<gene>
    <name evidence="3" type="ORF">BD626DRAFT_474870</name>
</gene>
<feature type="compositionally biased region" description="Basic and acidic residues" evidence="2">
    <location>
        <begin position="216"/>
        <end position="230"/>
    </location>
</feature>
<organism evidence="3 4">
    <name type="scientific">Schizophyllum amplum</name>
    <dbReference type="NCBI Taxonomy" id="97359"/>
    <lineage>
        <taxon>Eukaryota</taxon>
        <taxon>Fungi</taxon>
        <taxon>Dikarya</taxon>
        <taxon>Basidiomycota</taxon>
        <taxon>Agaricomycotina</taxon>
        <taxon>Agaricomycetes</taxon>
        <taxon>Agaricomycetidae</taxon>
        <taxon>Agaricales</taxon>
        <taxon>Schizophyllaceae</taxon>
        <taxon>Schizophyllum</taxon>
    </lineage>
</organism>
<feature type="region of interest" description="Disordered" evidence="2">
    <location>
        <begin position="87"/>
        <end position="294"/>
    </location>
</feature>
<sequence>MDAKLKSLKVADLRELLTTAGEPAPSKANKQDLISRVAASSAALAAYRAKYEAPAKGEAPEGQEEDELVDYTDEIVPTATQTLPTLAAAAADVTPSSAPAEQTLASVPSGASDSTPAAPSTSAPVDPSVPYDWRNDPAVQENEDDPPELKARKARCRRFNMPLVDPSTVAQSQRKGRRGQGAKVETTKPQGGASAVTASANPKPVANGKPAAVLPDDAKKLEERRKRFERLLPGQKASAPAENGAPKLNPTAPAFSPRGTKRASEEVVSEEELKRKRRQERFADKKTVETAQAV</sequence>
<dbReference type="PANTHER" id="PTHR46551:SF1">
    <property type="entry name" value="SAP DOMAIN-CONTAINING RIBONUCLEOPROTEIN"/>
    <property type="match status" value="1"/>
</dbReference>
<dbReference type="EMBL" id="VDMD01000001">
    <property type="protein sequence ID" value="TRM69650.1"/>
    <property type="molecule type" value="Genomic_DNA"/>
</dbReference>
<dbReference type="STRING" id="97359.A0A550CXX4"/>
<dbReference type="PANTHER" id="PTHR46551">
    <property type="entry name" value="SAP DOMAIN-CONTAINING RIBONUCLEOPROTEIN"/>
    <property type="match status" value="1"/>
</dbReference>
<dbReference type="GO" id="GO:0005634">
    <property type="term" value="C:nucleus"/>
    <property type="evidence" value="ECO:0007669"/>
    <property type="project" value="TreeGrafter"/>
</dbReference>
<feature type="compositionally biased region" description="Low complexity" evidence="2">
    <location>
        <begin position="108"/>
        <end position="130"/>
    </location>
</feature>
<protein>
    <recommendedName>
        <fullName evidence="5">THO1-MOS11 C-terminal domain-containing protein</fullName>
    </recommendedName>
</protein>
<reference evidence="3 4" key="1">
    <citation type="journal article" date="2019" name="New Phytol.">
        <title>Comparative genomics reveals unique wood-decay strategies and fruiting body development in the Schizophyllaceae.</title>
        <authorList>
            <person name="Almasi E."/>
            <person name="Sahu N."/>
            <person name="Krizsan K."/>
            <person name="Balint B."/>
            <person name="Kovacs G.M."/>
            <person name="Kiss B."/>
            <person name="Cseklye J."/>
            <person name="Drula E."/>
            <person name="Henrissat B."/>
            <person name="Nagy I."/>
            <person name="Chovatia M."/>
            <person name="Adam C."/>
            <person name="LaButti K."/>
            <person name="Lipzen A."/>
            <person name="Riley R."/>
            <person name="Grigoriev I.V."/>
            <person name="Nagy L.G."/>
        </authorList>
    </citation>
    <scope>NUCLEOTIDE SEQUENCE [LARGE SCALE GENOMIC DNA]</scope>
    <source>
        <strain evidence="3 4">NL-1724</strain>
    </source>
</reference>
<dbReference type="Proteomes" id="UP000320762">
    <property type="component" value="Unassembled WGS sequence"/>
</dbReference>
<evidence type="ECO:0000256" key="2">
    <source>
        <dbReference type="SAM" id="MobiDB-lite"/>
    </source>
</evidence>
<dbReference type="GO" id="GO:0016973">
    <property type="term" value="P:poly(A)+ mRNA export from nucleus"/>
    <property type="evidence" value="ECO:0007669"/>
    <property type="project" value="TreeGrafter"/>
</dbReference>
<dbReference type="InterPro" id="IPR052240">
    <property type="entry name" value="SAP_domain_ribonucleoprotein"/>
</dbReference>
<dbReference type="OrthoDB" id="445357at2759"/>
<feature type="compositionally biased region" description="Low complexity" evidence="2">
    <location>
        <begin position="87"/>
        <end position="100"/>
    </location>
</feature>
<evidence type="ECO:0000256" key="1">
    <source>
        <dbReference type="ARBA" id="ARBA00022553"/>
    </source>
</evidence>
<name>A0A550CXX4_9AGAR</name>